<dbReference type="PROSITE" id="PS50006">
    <property type="entry name" value="FHA_DOMAIN"/>
    <property type="match status" value="1"/>
</dbReference>
<keyword evidence="1" id="KW-0539">Nucleus</keyword>
<dbReference type="AlphaFoldDB" id="A0AAU9J9X3"/>
<comment type="caution">
    <text evidence="3">The sequence shown here is derived from an EMBL/GenBank/DDBJ whole genome shotgun (WGS) entry which is preliminary data.</text>
</comment>
<dbReference type="GO" id="GO:0005634">
    <property type="term" value="C:nucleus"/>
    <property type="evidence" value="ECO:0007669"/>
    <property type="project" value="TreeGrafter"/>
</dbReference>
<evidence type="ECO:0000256" key="1">
    <source>
        <dbReference type="ARBA" id="ARBA00023242"/>
    </source>
</evidence>
<name>A0AAU9J9X3_9CILI</name>
<sequence length="118" mass="13585">MGDHSKAFFKRAGFAVLRGQNWTYLLTNTHIIIGRKPQASDSQWQVDLDLGPSKFISRQHALLIYNFKDQRFEIRCLTKKGRVKVDGKAYRYQDGAVPLKHRSVISINKCSFLFVLPS</sequence>
<dbReference type="GO" id="GO:0060962">
    <property type="term" value="P:regulation of ribosomal protein gene transcription by RNA polymerase II"/>
    <property type="evidence" value="ECO:0007669"/>
    <property type="project" value="InterPro"/>
</dbReference>
<organism evidence="3 4">
    <name type="scientific">Blepharisma stoltei</name>
    <dbReference type="NCBI Taxonomy" id="1481888"/>
    <lineage>
        <taxon>Eukaryota</taxon>
        <taxon>Sar</taxon>
        <taxon>Alveolata</taxon>
        <taxon>Ciliophora</taxon>
        <taxon>Postciliodesmatophora</taxon>
        <taxon>Heterotrichea</taxon>
        <taxon>Heterotrichida</taxon>
        <taxon>Blepharismidae</taxon>
        <taxon>Blepharisma</taxon>
    </lineage>
</organism>
<dbReference type="EMBL" id="CAJZBQ010000035">
    <property type="protein sequence ID" value="CAG9324070.1"/>
    <property type="molecule type" value="Genomic_DNA"/>
</dbReference>
<dbReference type="PANTHER" id="PTHR21712:SF29">
    <property type="entry name" value="PRE-RRNA-PROCESSING PROTEIN FHL1"/>
    <property type="match status" value="1"/>
</dbReference>
<dbReference type="CDD" id="cd22701">
    <property type="entry name" value="FHA_FKH1-like"/>
    <property type="match status" value="1"/>
</dbReference>
<evidence type="ECO:0000313" key="3">
    <source>
        <dbReference type="EMBL" id="CAG9324070.1"/>
    </source>
</evidence>
<keyword evidence="4" id="KW-1185">Reference proteome</keyword>
<evidence type="ECO:0000259" key="2">
    <source>
        <dbReference type="PROSITE" id="PS50006"/>
    </source>
</evidence>
<feature type="domain" description="FHA" evidence="2">
    <location>
        <begin position="31"/>
        <end position="81"/>
    </location>
</feature>
<dbReference type="InterPro" id="IPR000253">
    <property type="entry name" value="FHA_dom"/>
</dbReference>
<dbReference type="PANTHER" id="PTHR21712">
    <property type="entry name" value="PRE-RRNA-PROCESSING PROTEIN FHL1"/>
    <property type="match status" value="1"/>
</dbReference>
<dbReference type="Proteomes" id="UP001162131">
    <property type="component" value="Unassembled WGS sequence"/>
</dbReference>
<dbReference type="Pfam" id="PF00498">
    <property type="entry name" value="FHA"/>
    <property type="match status" value="1"/>
</dbReference>
<proteinExistence type="predicted"/>
<reference evidence="3" key="1">
    <citation type="submission" date="2021-09" db="EMBL/GenBank/DDBJ databases">
        <authorList>
            <consortium name="AG Swart"/>
            <person name="Singh M."/>
            <person name="Singh A."/>
            <person name="Seah K."/>
            <person name="Emmerich C."/>
        </authorList>
    </citation>
    <scope>NUCLEOTIDE SEQUENCE</scope>
    <source>
        <strain evidence="3">ATCC30299</strain>
    </source>
</reference>
<dbReference type="InterPro" id="IPR008984">
    <property type="entry name" value="SMAD_FHA_dom_sf"/>
</dbReference>
<protein>
    <recommendedName>
        <fullName evidence="2">FHA domain-containing protein</fullName>
    </recommendedName>
</protein>
<dbReference type="GO" id="GO:0043565">
    <property type="term" value="F:sequence-specific DNA binding"/>
    <property type="evidence" value="ECO:0007669"/>
    <property type="project" value="TreeGrafter"/>
</dbReference>
<dbReference type="SUPFAM" id="SSF49879">
    <property type="entry name" value="SMAD/FHA domain"/>
    <property type="match status" value="1"/>
</dbReference>
<dbReference type="Gene3D" id="2.60.200.20">
    <property type="match status" value="1"/>
</dbReference>
<evidence type="ECO:0000313" key="4">
    <source>
        <dbReference type="Proteomes" id="UP001162131"/>
    </source>
</evidence>
<dbReference type="InterPro" id="IPR045178">
    <property type="entry name" value="Fhl1/FHA1"/>
</dbReference>
<gene>
    <name evidence="3" type="ORF">BSTOLATCC_MIC35091</name>
</gene>
<accession>A0AAU9J9X3</accession>